<dbReference type="GO" id="GO:0009307">
    <property type="term" value="P:DNA restriction-modification system"/>
    <property type="evidence" value="ECO:0007669"/>
    <property type="project" value="UniProtKB-KW"/>
</dbReference>
<dbReference type="InterPro" id="IPR029063">
    <property type="entry name" value="SAM-dependent_MTases_sf"/>
</dbReference>
<evidence type="ECO:0000256" key="2">
    <source>
        <dbReference type="ARBA" id="ARBA00022603"/>
    </source>
</evidence>
<dbReference type="PRINTS" id="PR00508">
    <property type="entry name" value="S21N4MTFRASE"/>
</dbReference>
<evidence type="ECO:0000313" key="7">
    <source>
        <dbReference type="EMBL" id="GAW93462.1"/>
    </source>
</evidence>
<comment type="similarity">
    <text evidence="1 5">Belongs to the N(4)/N(6)-methyltransferase family.</text>
</comment>
<dbReference type="GO" id="GO:0008170">
    <property type="term" value="F:N-methyltransferase activity"/>
    <property type="evidence" value="ECO:0007669"/>
    <property type="project" value="InterPro"/>
</dbReference>
<name>A0A1Z5HVB1_9FIRM</name>
<dbReference type="GO" id="GO:0032259">
    <property type="term" value="P:methylation"/>
    <property type="evidence" value="ECO:0007669"/>
    <property type="project" value="UniProtKB-KW"/>
</dbReference>
<dbReference type="Proteomes" id="UP000197032">
    <property type="component" value="Unassembled WGS sequence"/>
</dbReference>
<protein>
    <recommendedName>
        <fullName evidence="5">Methyltransferase</fullName>
        <ecNumber evidence="5">2.1.1.-</ecNumber>
    </recommendedName>
</protein>
<evidence type="ECO:0000259" key="6">
    <source>
        <dbReference type="Pfam" id="PF01555"/>
    </source>
</evidence>
<organism evidence="7 8">
    <name type="scientific">Calderihabitans maritimus</name>
    <dbReference type="NCBI Taxonomy" id="1246530"/>
    <lineage>
        <taxon>Bacteria</taxon>
        <taxon>Bacillati</taxon>
        <taxon>Bacillota</taxon>
        <taxon>Clostridia</taxon>
        <taxon>Neomoorellales</taxon>
        <taxon>Calderihabitantaceae</taxon>
        <taxon>Calderihabitans</taxon>
    </lineage>
</organism>
<evidence type="ECO:0000256" key="4">
    <source>
        <dbReference type="ARBA" id="ARBA00022747"/>
    </source>
</evidence>
<keyword evidence="3 7" id="KW-0808">Transferase</keyword>
<comment type="caution">
    <text evidence="7">The sequence shown here is derived from an EMBL/GenBank/DDBJ whole genome shotgun (WGS) entry which is preliminary data.</text>
</comment>
<keyword evidence="4" id="KW-0680">Restriction system</keyword>
<reference evidence="8" key="1">
    <citation type="journal article" date="2017" name="Appl. Environ. Microbiol.">
        <title>Genomic Analysis of Calderihabitans maritimus KKC1, a Thermophilic, Hydrogenogenic, Carboxydotrophic Bacterium Isolated from Marine Sediment.</title>
        <authorList>
            <person name="Omae K."/>
            <person name="Yoneda Y."/>
            <person name="Fukuyama Y."/>
            <person name="Yoshida T."/>
            <person name="Sako Y."/>
        </authorList>
    </citation>
    <scope>NUCLEOTIDE SEQUENCE [LARGE SCALE GENOMIC DNA]</scope>
    <source>
        <strain evidence="8">KKC1</strain>
    </source>
</reference>
<evidence type="ECO:0000256" key="5">
    <source>
        <dbReference type="RuleBase" id="RU362026"/>
    </source>
</evidence>
<dbReference type="EMBL" id="BDGJ01000142">
    <property type="protein sequence ID" value="GAW93462.1"/>
    <property type="molecule type" value="Genomic_DNA"/>
</dbReference>
<dbReference type="PROSITE" id="PS00092">
    <property type="entry name" value="N6_MTASE"/>
    <property type="match status" value="1"/>
</dbReference>
<dbReference type="SUPFAM" id="SSF53335">
    <property type="entry name" value="S-adenosyl-L-methionine-dependent methyltransferases"/>
    <property type="match status" value="1"/>
</dbReference>
<dbReference type="InterPro" id="IPR002941">
    <property type="entry name" value="DNA_methylase_N4/N6"/>
</dbReference>
<accession>A0A1Z5HVB1</accession>
<sequence length="289" mass="33396">MLIDRPEKESYTCREVLNKVLLGDALTVLRKLPEESVDMVFMDPPYFLQLPPKELRRWTVRTVVEGVNDDWDQFGSFEEYDEFIKNILLAIRRVMKPNATLWVIATYHSIFRIGKIMQDLGYWILNDVHWVKTNPMPNWLGVRFTNATETLIWAVKDKKAKKYTFNKEFAKEFGIGKIGANVWVLPICSGRERLKGEDGKKLHSTQKPVELLRRVILTSTQEGDTILDPVAGVGTTGYVAQALNRNFIMIEINPKYVKGIEKRFEEPLKLKAISSKDKKKVAEYVTVEE</sequence>
<dbReference type="GO" id="GO:0003677">
    <property type="term" value="F:DNA binding"/>
    <property type="evidence" value="ECO:0007669"/>
    <property type="project" value="InterPro"/>
</dbReference>
<feature type="domain" description="DNA methylase N-4/N-6" evidence="6">
    <location>
        <begin position="37"/>
        <end position="261"/>
    </location>
</feature>
<gene>
    <name evidence="7" type="ORF">KKC1_25960</name>
</gene>
<proteinExistence type="inferred from homology"/>
<dbReference type="EC" id="2.1.1.-" evidence="5"/>
<evidence type="ECO:0000313" key="8">
    <source>
        <dbReference type="Proteomes" id="UP000197032"/>
    </source>
</evidence>
<keyword evidence="2 7" id="KW-0489">Methyltransferase</keyword>
<keyword evidence="8" id="KW-1185">Reference proteome</keyword>
<dbReference type="Gene3D" id="3.40.50.150">
    <property type="entry name" value="Vaccinia Virus protein VP39"/>
    <property type="match status" value="1"/>
</dbReference>
<dbReference type="InterPro" id="IPR002052">
    <property type="entry name" value="DNA_methylase_N6_adenine_CS"/>
</dbReference>
<evidence type="ECO:0000256" key="3">
    <source>
        <dbReference type="ARBA" id="ARBA00022679"/>
    </source>
</evidence>
<dbReference type="InterPro" id="IPR001091">
    <property type="entry name" value="RM_Methyltransferase"/>
</dbReference>
<dbReference type="AlphaFoldDB" id="A0A1Z5HVB1"/>
<evidence type="ECO:0000256" key="1">
    <source>
        <dbReference type="ARBA" id="ARBA00006594"/>
    </source>
</evidence>
<dbReference type="Pfam" id="PF01555">
    <property type="entry name" value="N6_N4_Mtase"/>
    <property type="match status" value="1"/>
</dbReference>